<keyword evidence="3" id="KW-1185">Reference proteome</keyword>
<evidence type="ECO:0000313" key="2">
    <source>
        <dbReference type="EMBL" id="OMO74659.1"/>
    </source>
</evidence>
<feature type="region of interest" description="Disordered" evidence="1">
    <location>
        <begin position="22"/>
        <end position="78"/>
    </location>
</feature>
<proteinExistence type="predicted"/>
<protein>
    <submittedName>
        <fullName evidence="2">Uncharacterized protein</fullName>
    </submittedName>
</protein>
<reference evidence="3" key="1">
    <citation type="submission" date="2013-09" db="EMBL/GenBank/DDBJ databases">
        <title>Corchorus olitorius genome sequencing.</title>
        <authorList>
            <person name="Alam M."/>
            <person name="Haque M.S."/>
            <person name="Islam M.S."/>
            <person name="Emdad E.M."/>
            <person name="Islam M.M."/>
            <person name="Ahmed B."/>
            <person name="Halim A."/>
            <person name="Hossen Q.M.M."/>
            <person name="Hossain M.Z."/>
            <person name="Ahmed R."/>
            <person name="Khan M.M."/>
            <person name="Islam R."/>
            <person name="Rashid M.M."/>
            <person name="Khan S.A."/>
            <person name="Rahman M.S."/>
            <person name="Alam M."/>
            <person name="Yahiya A.S."/>
            <person name="Khan M.S."/>
            <person name="Azam M.S."/>
            <person name="Haque T."/>
            <person name="Lashkar M.Z.H."/>
            <person name="Akhand A.I."/>
            <person name="Morshed G."/>
            <person name="Roy S."/>
            <person name="Uddin K.S."/>
            <person name="Rabeya T."/>
            <person name="Hossain A.S."/>
            <person name="Chowdhury A."/>
            <person name="Snigdha A.R."/>
            <person name="Mortoza M.S."/>
            <person name="Matin S.A."/>
            <person name="Hoque S.M.E."/>
            <person name="Islam M.K."/>
            <person name="Roy D.K."/>
            <person name="Haider R."/>
            <person name="Moosa M.M."/>
            <person name="Elias S.M."/>
            <person name="Hasan A.M."/>
            <person name="Jahan S."/>
            <person name="Shafiuddin M."/>
            <person name="Mahmood N."/>
            <person name="Shommy N.S."/>
        </authorList>
    </citation>
    <scope>NUCLEOTIDE SEQUENCE [LARGE SCALE GENOMIC DNA]</scope>
    <source>
        <strain evidence="3">cv. O-4</strain>
    </source>
</reference>
<gene>
    <name evidence="2" type="ORF">COLO4_26554</name>
</gene>
<feature type="compositionally biased region" description="Basic and acidic residues" evidence="1">
    <location>
        <begin position="68"/>
        <end position="78"/>
    </location>
</feature>
<dbReference type="EMBL" id="AWUE01019272">
    <property type="protein sequence ID" value="OMO74659.1"/>
    <property type="molecule type" value="Genomic_DNA"/>
</dbReference>
<evidence type="ECO:0000256" key="1">
    <source>
        <dbReference type="SAM" id="MobiDB-lite"/>
    </source>
</evidence>
<dbReference type="AlphaFoldDB" id="A0A1R3HWE6"/>
<feature type="compositionally biased region" description="Basic and acidic residues" evidence="1">
    <location>
        <begin position="41"/>
        <end position="59"/>
    </location>
</feature>
<sequence>MSESSESSLKALTQSTVSSGISIGRSALPGLSAQSPNLGEPNERDRPAKIGPRCVEHDTCQQIKHEKKKGEESRKLQA</sequence>
<evidence type="ECO:0000313" key="3">
    <source>
        <dbReference type="Proteomes" id="UP000187203"/>
    </source>
</evidence>
<organism evidence="2 3">
    <name type="scientific">Corchorus olitorius</name>
    <dbReference type="NCBI Taxonomy" id="93759"/>
    <lineage>
        <taxon>Eukaryota</taxon>
        <taxon>Viridiplantae</taxon>
        <taxon>Streptophyta</taxon>
        <taxon>Embryophyta</taxon>
        <taxon>Tracheophyta</taxon>
        <taxon>Spermatophyta</taxon>
        <taxon>Magnoliopsida</taxon>
        <taxon>eudicotyledons</taxon>
        <taxon>Gunneridae</taxon>
        <taxon>Pentapetalae</taxon>
        <taxon>rosids</taxon>
        <taxon>malvids</taxon>
        <taxon>Malvales</taxon>
        <taxon>Malvaceae</taxon>
        <taxon>Grewioideae</taxon>
        <taxon>Apeibeae</taxon>
        <taxon>Corchorus</taxon>
    </lineage>
</organism>
<comment type="caution">
    <text evidence="2">The sequence shown here is derived from an EMBL/GenBank/DDBJ whole genome shotgun (WGS) entry which is preliminary data.</text>
</comment>
<dbReference type="Proteomes" id="UP000187203">
    <property type="component" value="Unassembled WGS sequence"/>
</dbReference>
<name>A0A1R3HWE6_9ROSI</name>
<accession>A0A1R3HWE6</accession>